<evidence type="ECO:0000256" key="2">
    <source>
        <dbReference type="ARBA" id="ARBA00022729"/>
    </source>
</evidence>
<protein>
    <submittedName>
        <fullName evidence="9">Putative chitinase 3</fullName>
    </submittedName>
</protein>
<dbReference type="OrthoDB" id="6020543at2759"/>
<organism evidence="9 10">
    <name type="scientific">Orchesella cincta</name>
    <name type="common">Springtail</name>
    <name type="synonym">Podura cincta</name>
    <dbReference type="NCBI Taxonomy" id="48709"/>
    <lineage>
        <taxon>Eukaryota</taxon>
        <taxon>Metazoa</taxon>
        <taxon>Ecdysozoa</taxon>
        <taxon>Arthropoda</taxon>
        <taxon>Hexapoda</taxon>
        <taxon>Collembola</taxon>
        <taxon>Entomobryomorpha</taxon>
        <taxon>Entomobryoidea</taxon>
        <taxon>Orchesellidae</taxon>
        <taxon>Orchesellinae</taxon>
        <taxon>Orchesella</taxon>
    </lineage>
</organism>
<evidence type="ECO:0000313" key="9">
    <source>
        <dbReference type="EMBL" id="ODM89015.1"/>
    </source>
</evidence>
<dbReference type="Gene3D" id="2.60.120.290">
    <property type="entry name" value="Spermadhesin, CUB domain"/>
    <property type="match status" value="1"/>
</dbReference>
<feature type="signal peptide" evidence="7">
    <location>
        <begin position="1"/>
        <end position="20"/>
    </location>
</feature>
<dbReference type="InterPro" id="IPR036508">
    <property type="entry name" value="Chitin-bd_dom_sf"/>
</dbReference>
<keyword evidence="2 7" id="KW-0732">Signal</keyword>
<evidence type="ECO:0000256" key="1">
    <source>
        <dbReference type="ARBA" id="ARBA00022669"/>
    </source>
</evidence>
<sequence>MKSIVFGLAFLIFHLSTIFAQSEDCPEEGVAYIAQPDCNLYVVCTHGQGNQMECPGSLFFNPRTSNCDFPANVPECIEGTRSPIINGTTPRPTSTSTTTEPPNTITQCGQIIEQNSGFVQYKLYQNYNAGELCAFIIRLDRYTGCEFTLDNYDIRDSTLDTLTIFQVLDVQDTLPSIKLDTISATAYLPGSTFVVVFKTETSQGTGFRFRFKSSNTAIGQSAAVPLVFNNRTETPLTFPLIANAIGKPEWDPIVITSDAKLITEPGSLFQLQVNDSFVSPECRSWFNIHSFDGTDAKFERRLCGMEGENNWLEFHTKGLFIVVFTKFYGSLENYLGSLDWFVIPVRN</sequence>
<dbReference type="Gene3D" id="2.170.140.10">
    <property type="entry name" value="Chitin binding domain"/>
    <property type="match status" value="1"/>
</dbReference>
<keyword evidence="10" id="KW-1185">Reference proteome</keyword>
<dbReference type="GO" id="GO:0008061">
    <property type="term" value="F:chitin binding"/>
    <property type="evidence" value="ECO:0007669"/>
    <property type="project" value="UniProtKB-KW"/>
</dbReference>
<proteinExistence type="predicted"/>
<evidence type="ECO:0000313" key="10">
    <source>
        <dbReference type="Proteomes" id="UP000094527"/>
    </source>
</evidence>
<dbReference type="InterPro" id="IPR002557">
    <property type="entry name" value="Chitin-bd_dom"/>
</dbReference>
<evidence type="ECO:0000256" key="3">
    <source>
        <dbReference type="ARBA" id="ARBA00022737"/>
    </source>
</evidence>
<evidence type="ECO:0000256" key="5">
    <source>
        <dbReference type="ARBA" id="ARBA00023180"/>
    </source>
</evidence>
<dbReference type="SUPFAM" id="SSF57625">
    <property type="entry name" value="Invertebrate chitin-binding proteins"/>
    <property type="match status" value="1"/>
</dbReference>
<dbReference type="GO" id="GO:0005576">
    <property type="term" value="C:extracellular region"/>
    <property type="evidence" value="ECO:0007669"/>
    <property type="project" value="InterPro"/>
</dbReference>
<dbReference type="SMART" id="SM00494">
    <property type="entry name" value="ChtBD2"/>
    <property type="match status" value="1"/>
</dbReference>
<evidence type="ECO:0000256" key="4">
    <source>
        <dbReference type="ARBA" id="ARBA00023157"/>
    </source>
</evidence>
<dbReference type="PANTHER" id="PTHR23301:SF0">
    <property type="entry name" value="CHITIN-BINDING TYPE-2 DOMAIN-CONTAINING PROTEIN-RELATED"/>
    <property type="match status" value="1"/>
</dbReference>
<evidence type="ECO:0000256" key="6">
    <source>
        <dbReference type="SAM" id="MobiDB-lite"/>
    </source>
</evidence>
<keyword evidence="5" id="KW-0325">Glycoprotein</keyword>
<gene>
    <name evidence="9" type="ORF">Ocin01_17666</name>
</gene>
<dbReference type="PROSITE" id="PS50940">
    <property type="entry name" value="CHIT_BIND_II"/>
    <property type="match status" value="1"/>
</dbReference>
<name>A0A1D2M7R9_ORCCI</name>
<dbReference type="AlphaFoldDB" id="A0A1D2M7R9"/>
<dbReference type="EMBL" id="LJIJ01002974">
    <property type="protein sequence ID" value="ODM89015.1"/>
    <property type="molecule type" value="Genomic_DNA"/>
</dbReference>
<dbReference type="Pfam" id="PF01607">
    <property type="entry name" value="CBM_14"/>
    <property type="match status" value="1"/>
</dbReference>
<dbReference type="Proteomes" id="UP000094527">
    <property type="component" value="Unassembled WGS sequence"/>
</dbReference>
<keyword evidence="1" id="KW-0147">Chitin-binding</keyword>
<feature type="domain" description="Chitin-binding type-2" evidence="8">
    <location>
        <begin position="22"/>
        <end position="78"/>
    </location>
</feature>
<dbReference type="PANTHER" id="PTHR23301">
    <property type="entry name" value="CHITIN BINDING PERITROPHIN-A"/>
    <property type="match status" value="1"/>
</dbReference>
<accession>A0A1D2M7R9</accession>
<keyword evidence="4" id="KW-1015">Disulfide bond</keyword>
<dbReference type="SUPFAM" id="SSF49854">
    <property type="entry name" value="Spermadhesin, CUB domain"/>
    <property type="match status" value="1"/>
</dbReference>
<keyword evidence="3" id="KW-0677">Repeat</keyword>
<feature type="region of interest" description="Disordered" evidence="6">
    <location>
        <begin position="82"/>
        <end position="102"/>
    </location>
</feature>
<reference evidence="9 10" key="1">
    <citation type="journal article" date="2016" name="Genome Biol. Evol.">
        <title>Gene Family Evolution Reflects Adaptation to Soil Environmental Stressors in the Genome of the Collembolan Orchesella cincta.</title>
        <authorList>
            <person name="Faddeeva-Vakhrusheva A."/>
            <person name="Derks M.F."/>
            <person name="Anvar S.Y."/>
            <person name="Agamennone V."/>
            <person name="Suring W."/>
            <person name="Smit S."/>
            <person name="van Straalen N.M."/>
            <person name="Roelofs D."/>
        </authorList>
    </citation>
    <scope>NUCLEOTIDE SEQUENCE [LARGE SCALE GENOMIC DNA]</scope>
    <source>
        <tissue evidence="9">Mixed pool</tissue>
    </source>
</reference>
<comment type="caution">
    <text evidence="9">The sequence shown here is derived from an EMBL/GenBank/DDBJ whole genome shotgun (WGS) entry which is preliminary data.</text>
</comment>
<dbReference type="InterPro" id="IPR051940">
    <property type="entry name" value="Chitin_bind-dev_reg"/>
</dbReference>
<evidence type="ECO:0000259" key="8">
    <source>
        <dbReference type="PROSITE" id="PS50940"/>
    </source>
</evidence>
<feature type="compositionally biased region" description="Low complexity" evidence="6">
    <location>
        <begin position="88"/>
        <end position="102"/>
    </location>
</feature>
<dbReference type="InterPro" id="IPR035914">
    <property type="entry name" value="Sperma_CUB_dom_sf"/>
</dbReference>
<evidence type="ECO:0000256" key="7">
    <source>
        <dbReference type="SAM" id="SignalP"/>
    </source>
</evidence>
<feature type="chain" id="PRO_5008903595" evidence="7">
    <location>
        <begin position="21"/>
        <end position="347"/>
    </location>
</feature>